<dbReference type="EMBL" id="CP003537">
    <property type="protein sequence ID" value="AGH95038.1"/>
    <property type="molecule type" value="Genomic_DNA"/>
</dbReference>
<dbReference type="OrthoDB" id="5289639at2"/>
<gene>
    <name evidence="2" type="ORF">A11Q_820</name>
</gene>
<reference evidence="2 3" key="1">
    <citation type="journal article" date="2013" name="ISME J.">
        <title>By their genes ye shall know them: genomic signatures of predatory bacteria.</title>
        <authorList>
            <person name="Pasternak Z."/>
            <person name="Pietrokovski S."/>
            <person name="Rotem O."/>
            <person name="Gophna U."/>
            <person name="Lurie-Weinberger M.N."/>
            <person name="Jurkevitch E."/>
        </authorList>
    </citation>
    <scope>NUCLEOTIDE SEQUENCE [LARGE SCALE GENOMIC DNA]</scope>
    <source>
        <strain evidence="2 3">JSS</strain>
    </source>
</reference>
<protein>
    <recommendedName>
        <fullName evidence="1">DUF4340 domain-containing protein</fullName>
    </recommendedName>
</protein>
<dbReference type="KEGG" id="bex:A11Q_820"/>
<name>M4V769_9BACT</name>
<accession>M4V769</accession>
<dbReference type="RefSeq" id="WP_015469528.1">
    <property type="nucleotide sequence ID" value="NC_020813.1"/>
</dbReference>
<dbReference type="Pfam" id="PF14238">
    <property type="entry name" value="DUF4340"/>
    <property type="match status" value="1"/>
</dbReference>
<dbReference type="eggNOG" id="ENOG5031M8S">
    <property type="taxonomic scope" value="Bacteria"/>
</dbReference>
<dbReference type="STRING" id="1184267.A11Q_820"/>
<sequence>MKINRTALFAFLTLVTVSIVYLFDYDAEKKQEEKDTAVVLDYDMDQINYFQIIKGESKLALQKNEQGWSLLEPIQDIADNDNVEDFLKKMTTEKQISVVKNTKEDLTEIELKEFGLDKPEAVFVFKNNLGNTRRISVGSVQNYEGDSYLRIDSENRVLLARSVWTSQAKNEMIFYRDKRLFRGNLAHIDNIRIKSLRDDFQMHKIDNVWAGKGEIVPLDQNKVRELLSSIVDAKIEAYLFEGEPSHRVIQEKGLEKEQGIYLELSSSDTSWAAAINLHVQDKTLYALTERPTFLVRLEVGAWEKFGNLEMDGFKDRTTALAFNRKEVSKLYFKENGAEKEISVENGNWSLKKGDTFQLLDQQLVNNTIDQIHEMKISDFIEDESGKTKFSGSNILILKSAADKLLLQLNWGPSFTKTKDGQSQDYYYTRTHQSDVIFAMEKPIIDSLALTKLVEVSGDKQKQGAHVE</sequence>
<dbReference type="HOGENOM" id="CLU_599472_0_0_7"/>
<dbReference type="PATRIC" id="fig|1184267.3.peg.830"/>
<evidence type="ECO:0000313" key="2">
    <source>
        <dbReference type="EMBL" id="AGH95038.1"/>
    </source>
</evidence>
<keyword evidence="3" id="KW-1185">Reference proteome</keyword>
<feature type="domain" description="DUF4340" evidence="1">
    <location>
        <begin position="68"/>
        <end position="244"/>
    </location>
</feature>
<dbReference type="InterPro" id="IPR025641">
    <property type="entry name" value="DUF4340"/>
</dbReference>
<dbReference type="AlphaFoldDB" id="M4V769"/>
<dbReference type="Proteomes" id="UP000012040">
    <property type="component" value="Chromosome"/>
</dbReference>
<proteinExistence type="predicted"/>
<evidence type="ECO:0000313" key="3">
    <source>
        <dbReference type="Proteomes" id="UP000012040"/>
    </source>
</evidence>
<evidence type="ECO:0000259" key="1">
    <source>
        <dbReference type="Pfam" id="PF14238"/>
    </source>
</evidence>
<organism evidence="2 3">
    <name type="scientific">Pseudobdellovibrio exovorus JSS</name>
    <dbReference type="NCBI Taxonomy" id="1184267"/>
    <lineage>
        <taxon>Bacteria</taxon>
        <taxon>Pseudomonadati</taxon>
        <taxon>Bdellovibrionota</taxon>
        <taxon>Bdellovibrionia</taxon>
        <taxon>Bdellovibrionales</taxon>
        <taxon>Pseudobdellovibrionaceae</taxon>
        <taxon>Pseudobdellovibrio</taxon>
    </lineage>
</organism>